<reference evidence="1" key="1">
    <citation type="submission" date="2015-07" db="EMBL/GenBank/DDBJ databases">
        <title>Transcriptome Assembly of Anthurium amnicola.</title>
        <authorList>
            <person name="Suzuki J."/>
        </authorList>
    </citation>
    <scope>NUCLEOTIDE SEQUENCE</scope>
</reference>
<evidence type="ECO:0000313" key="1">
    <source>
        <dbReference type="EMBL" id="JAT52477.1"/>
    </source>
</evidence>
<organism evidence="1">
    <name type="scientific">Anthurium amnicola</name>
    <dbReference type="NCBI Taxonomy" id="1678845"/>
    <lineage>
        <taxon>Eukaryota</taxon>
        <taxon>Viridiplantae</taxon>
        <taxon>Streptophyta</taxon>
        <taxon>Embryophyta</taxon>
        <taxon>Tracheophyta</taxon>
        <taxon>Spermatophyta</taxon>
        <taxon>Magnoliopsida</taxon>
        <taxon>Liliopsida</taxon>
        <taxon>Araceae</taxon>
        <taxon>Pothoideae</taxon>
        <taxon>Potheae</taxon>
        <taxon>Anthurium</taxon>
    </lineage>
</organism>
<dbReference type="InterPro" id="IPR021054">
    <property type="entry name" value="Cell_wall_mannoprotein_1"/>
</dbReference>
<dbReference type="PANTHER" id="PTHR38123">
    <property type="entry name" value="CELL WALL SERINE-THREONINE-RICH GALACTOMANNOPROTEIN MP1 (AFU_ORTHOLOGUE AFUA_4G03240)"/>
    <property type="match status" value="1"/>
</dbReference>
<gene>
    <name evidence="1" type="primary">Reut_A2428</name>
    <name evidence="1" type="ORF">g.154527</name>
</gene>
<feature type="non-terminal residue" evidence="1">
    <location>
        <position position="1"/>
    </location>
</feature>
<proteinExistence type="predicted"/>
<dbReference type="EMBL" id="GDJX01015459">
    <property type="protein sequence ID" value="JAT52477.1"/>
    <property type="molecule type" value="Transcribed_RNA"/>
</dbReference>
<protein>
    <submittedName>
        <fullName evidence="1">Adenine deaminase</fullName>
    </submittedName>
</protein>
<dbReference type="Pfam" id="PF12296">
    <property type="entry name" value="HsbA"/>
    <property type="match status" value="1"/>
</dbReference>
<dbReference type="PANTHER" id="PTHR38123:SF1">
    <property type="entry name" value="HYDROPHOBIC SURFACE BINDING PROTEIN"/>
    <property type="match status" value="1"/>
</dbReference>
<dbReference type="GO" id="GO:0005576">
    <property type="term" value="C:extracellular region"/>
    <property type="evidence" value="ECO:0007669"/>
    <property type="project" value="TreeGrafter"/>
</dbReference>
<dbReference type="AlphaFoldDB" id="A0A1D1YCY9"/>
<name>A0A1D1YCY9_9ARAE</name>
<accession>A0A1D1YCY9</accession>
<sequence length="193" mass="20278">FIPHSQQYFSTIFHRNTIKMVSFTNILFAAGTAAALAIQERDVTTVLNNLKKIDTATKKLTTDTKAWTGSASGAITIQNDESAVDKAVNSATTEAKTEPQANSADSKTIITYVTGTFTPDIKAALNAVVAKKTQFAAVGLTSTVKSDLTTLKSDADKLGAALKAVASSDQKTPAQNAINAIDSLFVSAISVFS</sequence>
<dbReference type="Gene3D" id="1.20.1280.140">
    <property type="match status" value="1"/>
</dbReference>